<feature type="domain" description="Reverse transcriptase zinc-binding" evidence="2">
    <location>
        <begin position="49"/>
        <end position="125"/>
    </location>
</feature>
<feature type="region of interest" description="Disordered" evidence="1">
    <location>
        <begin position="128"/>
        <end position="212"/>
    </location>
</feature>
<evidence type="ECO:0000256" key="1">
    <source>
        <dbReference type="SAM" id="MobiDB-lite"/>
    </source>
</evidence>
<evidence type="ECO:0000313" key="3">
    <source>
        <dbReference type="EMBL" id="KAF4357232.1"/>
    </source>
</evidence>
<accession>A0A7J6EFQ1</accession>
<comment type="caution">
    <text evidence="3">The sequence shown here is derived from an EMBL/GenBank/DDBJ whole genome shotgun (WGS) entry which is preliminary data.</text>
</comment>
<dbReference type="InterPro" id="IPR026960">
    <property type="entry name" value="RVT-Znf"/>
</dbReference>
<gene>
    <name evidence="3" type="ORF">F8388_017444</name>
</gene>
<proteinExistence type="predicted"/>
<dbReference type="Pfam" id="PF13966">
    <property type="entry name" value="zf-RVT"/>
    <property type="match status" value="1"/>
</dbReference>
<dbReference type="AlphaFoldDB" id="A0A7J6EFQ1"/>
<reference evidence="3 4" key="1">
    <citation type="journal article" date="2020" name="bioRxiv">
        <title>Sequence and annotation of 42 cannabis genomes reveals extensive copy number variation in cannabinoid synthesis and pathogen resistance genes.</title>
        <authorList>
            <person name="Mckernan K.J."/>
            <person name="Helbert Y."/>
            <person name="Kane L.T."/>
            <person name="Ebling H."/>
            <person name="Zhang L."/>
            <person name="Liu B."/>
            <person name="Eaton Z."/>
            <person name="Mclaughlin S."/>
            <person name="Kingan S."/>
            <person name="Baybayan P."/>
            <person name="Concepcion G."/>
            <person name="Jordan M."/>
            <person name="Riva A."/>
            <person name="Barbazuk W."/>
            <person name="Harkins T."/>
        </authorList>
    </citation>
    <scope>NUCLEOTIDE SEQUENCE [LARGE SCALE GENOMIC DNA]</scope>
    <source>
        <strain evidence="4">cv. Jamaican Lion 4</strain>
        <tissue evidence="3">Leaf</tissue>
    </source>
</reference>
<dbReference type="Proteomes" id="UP000525078">
    <property type="component" value="Unassembled WGS sequence"/>
</dbReference>
<evidence type="ECO:0000259" key="2">
    <source>
        <dbReference type="Pfam" id="PF13966"/>
    </source>
</evidence>
<organism evidence="3 4">
    <name type="scientific">Cannabis sativa</name>
    <name type="common">Hemp</name>
    <name type="synonym">Marijuana</name>
    <dbReference type="NCBI Taxonomy" id="3483"/>
    <lineage>
        <taxon>Eukaryota</taxon>
        <taxon>Viridiplantae</taxon>
        <taxon>Streptophyta</taxon>
        <taxon>Embryophyta</taxon>
        <taxon>Tracheophyta</taxon>
        <taxon>Spermatophyta</taxon>
        <taxon>Magnoliopsida</taxon>
        <taxon>eudicotyledons</taxon>
        <taxon>Gunneridae</taxon>
        <taxon>Pentapetalae</taxon>
        <taxon>rosids</taxon>
        <taxon>fabids</taxon>
        <taxon>Rosales</taxon>
        <taxon>Cannabaceae</taxon>
        <taxon>Cannabis</taxon>
    </lineage>
</organism>
<sequence length="358" mass="40247">METDTLAWDVDLVHDMFNERDANLILIISLSSSRLCDVWYWSWKSSGHFLVKSVYMFLQLSKELGAQDDDSVFWNTIWKLSIPLKVKDLLWHAATNCLATKSRLCSRHVPIDTICLVCKCPPSSISKQLARKNGERPPHPGNGGTATTGQTPAARQTTTGRTTNATSAGGDATDDATGRGNTRKFVPPTDGAGQAQTNCGPGIFTPRNEPHVDIDRIDPEMDQLRETIGQMQGQFQTVHQERNQARVALTESLANQRREFQSWLEDHAREMRRRQDDQDRRTQEAADLIRSYFNQNTQGMADDQVLLGHHMGRDDSHNVCLRRSGGGNSRNNNGDRGRNSGRTPQRREWQPGDQRGQP</sequence>
<feature type="region of interest" description="Disordered" evidence="1">
    <location>
        <begin position="317"/>
        <end position="358"/>
    </location>
</feature>
<name>A0A7J6EFQ1_CANSA</name>
<protein>
    <recommendedName>
        <fullName evidence="2">Reverse transcriptase zinc-binding domain-containing protein</fullName>
    </recommendedName>
</protein>
<feature type="compositionally biased region" description="Low complexity" evidence="1">
    <location>
        <begin position="147"/>
        <end position="171"/>
    </location>
</feature>
<dbReference type="EMBL" id="JAATIP010000239">
    <property type="protein sequence ID" value="KAF4357232.1"/>
    <property type="molecule type" value="Genomic_DNA"/>
</dbReference>
<evidence type="ECO:0000313" key="4">
    <source>
        <dbReference type="Proteomes" id="UP000525078"/>
    </source>
</evidence>